<dbReference type="RefSeq" id="WP_028991382.1">
    <property type="nucleotide sequence ID" value="NZ_JAURUP010000006.1"/>
</dbReference>
<dbReference type="Gene3D" id="1.20.120.1810">
    <property type="match status" value="1"/>
</dbReference>
<comment type="caution">
    <text evidence="8">The sequence shown here is derived from an EMBL/GenBank/DDBJ whole genome shotgun (WGS) entry which is preliminary data.</text>
</comment>
<dbReference type="InterPro" id="IPR000943">
    <property type="entry name" value="RNA_pol_sigma70"/>
</dbReference>
<evidence type="ECO:0000256" key="2">
    <source>
        <dbReference type="ARBA" id="ARBA00023082"/>
    </source>
</evidence>
<dbReference type="PRINTS" id="PR00046">
    <property type="entry name" value="SIGMA70FCT"/>
</dbReference>
<keyword evidence="9" id="KW-1185">Reference proteome</keyword>
<dbReference type="InterPro" id="IPR014284">
    <property type="entry name" value="RNA_pol_sigma-70_dom"/>
</dbReference>
<dbReference type="PROSITE" id="PS00715">
    <property type="entry name" value="SIGMA70_1"/>
    <property type="match status" value="1"/>
</dbReference>
<comment type="similarity">
    <text evidence="5">Belongs to the sigma-70 factor family.</text>
</comment>
<evidence type="ECO:0000256" key="1">
    <source>
        <dbReference type="ARBA" id="ARBA00023015"/>
    </source>
</evidence>
<dbReference type="SUPFAM" id="SSF88659">
    <property type="entry name" value="Sigma3 and sigma4 domains of RNA polymerase sigma factors"/>
    <property type="match status" value="1"/>
</dbReference>
<dbReference type="PANTHER" id="PTHR30603">
    <property type="entry name" value="RNA POLYMERASE SIGMA FACTOR RPO"/>
    <property type="match status" value="1"/>
</dbReference>
<name>A0ABT9M2N3_9THEO</name>
<feature type="domain" description="RNA polymerase sigma-70" evidence="7">
    <location>
        <begin position="217"/>
        <end position="243"/>
    </location>
</feature>
<dbReference type="InterPro" id="IPR007627">
    <property type="entry name" value="RNA_pol_sigma70_r2"/>
</dbReference>
<evidence type="ECO:0000256" key="3">
    <source>
        <dbReference type="ARBA" id="ARBA00023125"/>
    </source>
</evidence>
<dbReference type="Gene3D" id="1.10.10.10">
    <property type="entry name" value="Winged helix-like DNA-binding domain superfamily/Winged helix DNA-binding domain"/>
    <property type="match status" value="2"/>
</dbReference>
<evidence type="ECO:0000313" key="9">
    <source>
        <dbReference type="Proteomes" id="UP001223886"/>
    </source>
</evidence>
<reference evidence="8 9" key="1">
    <citation type="submission" date="2023-07" db="EMBL/GenBank/DDBJ databases">
        <title>Genomic Encyclopedia of Type Strains, Phase IV (KMG-IV): sequencing the most valuable type-strain genomes for metagenomic binning, comparative biology and taxonomic classification.</title>
        <authorList>
            <person name="Goeker M."/>
        </authorList>
    </citation>
    <scope>NUCLEOTIDE SEQUENCE [LARGE SCALE GENOMIC DNA]</scope>
    <source>
        <strain evidence="8 9">DSM 25963</strain>
    </source>
</reference>
<dbReference type="NCBIfam" id="TIGR02937">
    <property type="entry name" value="sigma70-ECF"/>
    <property type="match status" value="1"/>
</dbReference>
<keyword evidence="4 5" id="KW-0804">Transcription</keyword>
<dbReference type="Pfam" id="PF04542">
    <property type="entry name" value="Sigma70_r2"/>
    <property type="match status" value="1"/>
</dbReference>
<proteinExistence type="inferred from homology"/>
<dbReference type="PANTHER" id="PTHR30603:SF17">
    <property type="entry name" value="RNA POLYMERASE SIGMA-G FACTOR"/>
    <property type="match status" value="1"/>
</dbReference>
<accession>A0ABT9M2N3</accession>
<dbReference type="PROSITE" id="PS00716">
    <property type="entry name" value="SIGMA70_2"/>
    <property type="match status" value="1"/>
</dbReference>
<dbReference type="InterPro" id="IPR013325">
    <property type="entry name" value="RNA_pol_sigma_r2"/>
</dbReference>
<sequence>MNVLTKEKTDEFELFERLKSGDKSARNEIIERNMGLVVSTALKFSKTYGAELEDLIQEGIIGLITAVERFDYTKGFKFSTFAVPYIKQKIQRYIWKQSKAVHVSAKTYSKLNKIYSLEQKYGDISVEDIAAKMGLKEDKAAELLTLKATIISLNQSFVEDGVDLIDVIPDGQSESEISKEHEMKELREKLEESFRILTEAERKVLKLRYGLEGPAMTQKQIAEILRVSKQRIWQLEKTALRKLQRNRHVRKMLQDFLYEN</sequence>
<gene>
    <name evidence="8" type="ORF">J2S24_000834</name>
</gene>
<dbReference type="InterPro" id="IPR007630">
    <property type="entry name" value="RNA_pol_sigma70_r4"/>
</dbReference>
<comment type="function">
    <text evidence="5">Sigma factors are initiation factors that promote the attachment of RNA polymerase to specific initiation sites and are then released.</text>
</comment>
<dbReference type="CDD" id="cd06171">
    <property type="entry name" value="Sigma70_r4"/>
    <property type="match status" value="1"/>
</dbReference>
<evidence type="ECO:0000256" key="4">
    <source>
        <dbReference type="ARBA" id="ARBA00023163"/>
    </source>
</evidence>
<evidence type="ECO:0000259" key="7">
    <source>
        <dbReference type="PROSITE" id="PS00716"/>
    </source>
</evidence>
<dbReference type="InterPro" id="IPR013324">
    <property type="entry name" value="RNA_pol_sigma_r3/r4-like"/>
</dbReference>
<feature type="domain" description="RNA polymerase sigma-70" evidence="6">
    <location>
        <begin position="54"/>
        <end position="67"/>
    </location>
</feature>
<dbReference type="Pfam" id="PF04545">
    <property type="entry name" value="Sigma70_r4"/>
    <property type="match status" value="1"/>
</dbReference>
<evidence type="ECO:0000313" key="8">
    <source>
        <dbReference type="EMBL" id="MDP9750366.1"/>
    </source>
</evidence>
<dbReference type="Proteomes" id="UP001223886">
    <property type="component" value="Unassembled WGS sequence"/>
</dbReference>
<dbReference type="PIRSF" id="PIRSF000770">
    <property type="entry name" value="RNA_pol_sigma-SigE/K"/>
    <property type="match status" value="1"/>
</dbReference>
<keyword evidence="2 5" id="KW-0731">Sigma factor</keyword>
<keyword evidence="3 5" id="KW-0238">DNA-binding</keyword>
<dbReference type="SUPFAM" id="SSF88946">
    <property type="entry name" value="Sigma2 domain of RNA polymerase sigma factors"/>
    <property type="match status" value="1"/>
</dbReference>
<evidence type="ECO:0000259" key="6">
    <source>
        <dbReference type="PROSITE" id="PS00715"/>
    </source>
</evidence>
<protein>
    <recommendedName>
        <fullName evidence="5">RNA polymerase sigma factor</fullName>
    </recommendedName>
</protein>
<dbReference type="EMBL" id="JAURUP010000006">
    <property type="protein sequence ID" value="MDP9750366.1"/>
    <property type="molecule type" value="Genomic_DNA"/>
</dbReference>
<organism evidence="8 9">
    <name type="scientific">Thermoanaerobacter pentosaceus</name>
    <dbReference type="NCBI Taxonomy" id="694059"/>
    <lineage>
        <taxon>Bacteria</taxon>
        <taxon>Bacillati</taxon>
        <taxon>Bacillota</taxon>
        <taxon>Clostridia</taxon>
        <taxon>Thermoanaerobacterales</taxon>
        <taxon>Thermoanaerobacteraceae</taxon>
        <taxon>Thermoanaerobacter</taxon>
    </lineage>
</organism>
<evidence type="ECO:0000256" key="5">
    <source>
        <dbReference type="RuleBase" id="RU362124"/>
    </source>
</evidence>
<keyword evidence="1 5" id="KW-0805">Transcription regulation</keyword>
<dbReference type="InterPro" id="IPR036388">
    <property type="entry name" value="WH-like_DNA-bd_sf"/>
</dbReference>
<dbReference type="InterPro" id="IPR050239">
    <property type="entry name" value="Sigma-70_RNA_pol_init_factors"/>
</dbReference>